<dbReference type="Pfam" id="PF13665">
    <property type="entry name" value="Tox-PAAR-like"/>
    <property type="match status" value="1"/>
</dbReference>
<dbReference type="AlphaFoldDB" id="A0A150P2T4"/>
<protein>
    <submittedName>
        <fullName evidence="1">Uncharacterized protein</fullName>
    </submittedName>
</protein>
<evidence type="ECO:0000313" key="2">
    <source>
        <dbReference type="Proteomes" id="UP000075604"/>
    </source>
</evidence>
<proteinExistence type="predicted"/>
<gene>
    <name evidence="1" type="ORF">BE04_24735</name>
</gene>
<evidence type="ECO:0000313" key="1">
    <source>
        <dbReference type="EMBL" id="KYF49766.1"/>
    </source>
</evidence>
<accession>A0A150P2T4</accession>
<organism evidence="1 2">
    <name type="scientific">Sorangium cellulosum</name>
    <name type="common">Polyangium cellulosum</name>
    <dbReference type="NCBI Taxonomy" id="56"/>
    <lineage>
        <taxon>Bacteria</taxon>
        <taxon>Pseudomonadati</taxon>
        <taxon>Myxococcota</taxon>
        <taxon>Polyangia</taxon>
        <taxon>Polyangiales</taxon>
        <taxon>Polyangiaceae</taxon>
        <taxon>Sorangium</taxon>
    </lineage>
</organism>
<dbReference type="EMBL" id="JELX01004211">
    <property type="protein sequence ID" value="KYF49766.1"/>
    <property type="molecule type" value="Genomic_DNA"/>
</dbReference>
<sequence length="142" mass="14591">MVSSTCCERRLADIPRETLAMPLINQNKFVACIASVHTAVSPGPTDVCKTPSPAGPVPLPYPNVAVSSTPGPGYTTKTLVMGTPMWTKKGKTAISNGDQPGVALGVVSNKIMGMCSIVMACNDVDAEGGAIVRTLDKGTSNG</sequence>
<dbReference type="Proteomes" id="UP000075604">
    <property type="component" value="Unassembled WGS sequence"/>
</dbReference>
<comment type="caution">
    <text evidence="1">The sequence shown here is derived from an EMBL/GenBank/DDBJ whole genome shotgun (WGS) entry which is preliminary data.</text>
</comment>
<name>A0A150P2T4_SORCE</name>
<reference evidence="1 2" key="1">
    <citation type="submission" date="2014-02" db="EMBL/GenBank/DDBJ databases">
        <title>The small core and large imbalanced accessory genome model reveals a collaborative survival strategy of Sorangium cellulosum strains in nature.</title>
        <authorList>
            <person name="Han K."/>
            <person name="Peng R."/>
            <person name="Blom J."/>
            <person name="Li Y.-Z."/>
        </authorList>
    </citation>
    <scope>NUCLEOTIDE SEQUENCE [LARGE SCALE GENOMIC DNA]</scope>
    <source>
        <strain evidence="1 2">So0157-18</strain>
    </source>
</reference>